<proteinExistence type="predicted"/>
<sequence length="25" mass="2741">MATSAKVEFNRIVSHVTACNVRHVA</sequence>
<evidence type="ECO:0000313" key="1">
    <source>
        <dbReference type="EMBL" id="OMO88287.1"/>
    </source>
</evidence>
<accession>A0A1R3J0C4</accession>
<evidence type="ECO:0000313" key="2">
    <source>
        <dbReference type="Proteomes" id="UP000188268"/>
    </source>
</evidence>
<comment type="caution">
    <text evidence="1">The sequence shown here is derived from an EMBL/GenBank/DDBJ whole genome shotgun (WGS) entry which is preliminary data.</text>
</comment>
<reference evidence="1 2" key="1">
    <citation type="submission" date="2013-09" db="EMBL/GenBank/DDBJ databases">
        <title>Corchorus capsularis genome sequencing.</title>
        <authorList>
            <person name="Alam M."/>
            <person name="Haque M.S."/>
            <person name="Islam M.S."/>
            <person name="Emdad E.M."/>
            <person name="Islam M.M."/>
            <person name="Ahmed B."/>
            <person name="Halim A."/>
            <person name="Hossen Q.M.M."/>
            <person name="Hossain M.Z."/>
            <person name="Ahmed R."/>
            <person name="Khan M.M."/>
            <person name="Islam R."/>
            <person name="Rashid M.M."/>
            <person name="Khan S.A."/>
            <person name="Rahman M.S."/>
            <person name="Alam M."/>
        </authorList>
    </citation>
    <scope>NUCLEOTIDE SEQUENCE [LARGE SCALE GENOMIC DNA]</scope>
    <source>
        <strain evidence="2">cv. CVL-1</strain>
        <tissue evidence="1">Whole seedling</tissue>
    </source>
</reference>
<gene>
    <name evidence="1" type="ORF">CCACVL1_08484</name>
</gene>
<dbReference type="Proteomes" id="UP000188268">
    <property type="component" value="Unassembled WGS sequence"/>
</dbReference>
<organism evidence="1 2">
    <name type="scientific">Corchorus capsularis</name>
    <name type="common">Jute</name>
    <dbReference type="NCBI Taxonomy" id="210143"/>
    <lineage>
        <taxon>Eukaryota</taxon>
        <taxon>Viridiplantae</taxon>
        <taxon>Streptophyta</taxon>
        <taxon>Embryophyta</taxon>
        <taxon>Tracheophyta</taxon>
        <taxon>Spermatophyta</taxon>
        <taxon>Magnoliopsida</taxon>
        <taxon>eudicotyledons</taxon>
        <taxon>Gunneridae</taxon>
        <taxon>Pentapetalae</taxon>
        <taxon>rosids</taxon>
        <taxon>malvids</taxon>
        <taxon>Malvales</taxon>
        <taxon>Malvaceae</taxon>
        <taxon>Grewioideae</taxon>
        <taxon>Apeibeae</taxon>
        <taxon>Corchorus</taxon>
    </lineage>
</organism>
<protein>
    <submittedName>
        <fullName evidence="1">Uncharacterized protein</fullName>
    </submittedName>
</protein>
<keyword evidence="2" id="KW-1185">Reference proteome</keyword>
<name>A0A1R3J0C4_COCAP</name>
<dbReference type="Gramene" id="OMO88287">
    <property type="protein sequence ID" value="OMO88287"/>
    <property type="gene ID" value="CCACVL1_08484"/>
</dbReference>
<dbReference type="AlphaFoldDB" id="A0A1R3J0C4"/>
<dbReference type="EMBL" id="AWWV01009032">
    <property type="protein sequence ID" value="OMO88287.1"/>
    <property type="molecule type" value="Genomic_DNA"/>
</dbReference>